<organism evidence="1 3">
    <name type="scientific">Aphanomyces astaci</name>
    <name type="common">Crayfish plague agent</name>
    <dbReference type="NCBI Taxonomy" id="112090"/>
    <lineage>
        <taxon>Eukaryota</taxon>
        <taxon>Sar</taxon>
        <taxon>Stramenopiles</taxon>
        <taxon>Oomycota</taxon>
        <taxon>Saprolegniomycetes</taxon>
        <taxon>Saprolegniales</taxon>
        <taxon>Verrucalvaceae</taxon>
        <taxon>Aphanomyces</taxon>
    </lineage>
</organism>
<reference evidence="3 4" key="1">
    <citation type="submission" date="2018-08" db="EMBL/GenBank/DDBJ databases">
        <title>Aphanomyces genome sequencing and annotation.</title>
        <authorList>
            <person name="Minardi D."/>
            <person name="Oidtmann B."/>
            <person name="Van Der Giezen M."/>
            <person name="Studholme D.J."/>
        </authorList>
    </citation>
    <scope>NUCLEOTIDE SEQUENCE [LARGE SCALE GENOMIC DNA]</scope>
    <source>
        <strain evidence="2 4">FDL457</strain>
        <strain evidence="1 3">Yx</strain>
    </source>
</reference>
<proteinExistence type="predicted"/>
<name>A0A396ZUH6_APHAT</name>
<evidence type="ECO:0000313" key="1">
    <source>
        <dbReference type="EMBL" id="RHX98255.1"/>
    </source>
</evidence>
<dbReference type="EMBL" id="QUTA01011688">
    <property type="protein sequence ID" value="RHX98255.1"/>
    <property type="molecule type" value="Genomic_DNA"/>
</dbReference>
<evidence type="ECO:0000313" key="4">
    <source>
        <dbReference type="Proteomes" id="UP000286510"/>
    </source>
</evidence>
<gene>
    <name evidence="1" type="ORF">DYB25_013610</name>
    <name evidence="2" type="ORF">DYB26_012523</name>
</gene>
<dbReference type="Proteomes" id="UP000266239">
    <property type="component" value="Unassembled WGS sequence"/>
</dbReference>
<evidence type="ECO:0000313" key="2">
    <source>
        <dbReference type="EMBL" id="RHZ35052.1"/>
    </source>
</evidence>
<evidence type="ECO:0000313" key="3">
    <source>
        <dbReference type="Proteomes" id="UP000266239"/>
    </source>
</evidence>
<protein>
    <submittedName>
        <fullName evidence="1">Uncharacterized protein</fullName>
    </submittedName>
</protein>
<accession>A0A396ZUH6</accession>
<dbReference type="EMBL" id="QUTF01009477">
    <property type="protein sequence ID" value="RHZ35052.1"/>
    <property type="molecule type" value="Genomic_DNA"/>
</dbReference>
<dbReference type="AlphaFoldDB" id="A0A396ZUH6"/>
<dbReference type="Proteomes" id="UP000286510">
    <property type="component" value="Unassembled WGS sequence"/>
</dbReference>
<comment type="caution">
    <text evidence="1">The sequence shown here is derived from an EMBL/GenBank/DDBJ whole genome shotgun (WGS) entry which is preliminary data.</text>
</comment>
<sequence length="118" mass="13463">MRFPWRLSKIHEPTLALKYATLTSPKGSFAEENFLSPSNQVRCLGQDSLEEPSANQYVVLDATTIGGLGVHWYWCVNPWTVLLIKMGEVAMDSLQLGKSRRKTLVNIYWFDCEQLLGR</sequence>